<gene>
    <name evidence="1" type="ORF">TELCIR_04340</name>
</gene>
<name>A0A2G9UU51_TELCI</name>
<protein>
    <submittedName>
        <fullName evidence="1">Uncharacterized protein</fullName>
    </submittedName>
</protein>
<dbReference type="AlphaFoldDB" id="A0A2G9UU51"/>
<dbReference type="Proteomes" id="UP000230423">
    <property type="component" value="Unassembled WGS sequence"/>
</dbReference>
<evidence type="ECO:0000313" key="1">
    <source>
        <dbReference type="EMBL" id="PIO73683.1"/>
    </source>
</evidence>
<organism evidence="1 2">
    <name type="scientific">Teladorsagia circumcincta</name>
    <name type="common">Brown stomach worm</name>
    <name type="synonym">Ostertagia circumcincta</name>
    <dbReference type="NCBI Taxonomy" id="45464"/>
    <lineage>
        <taxon>Eukaryota</taxon>
        <taxon>Metazoa</taxon>
        <taxon>Ecdysozoa</taxon>
        <taxon>Nematoda</taxon>
        <taxon>Chromadorea</taxon>
        <taxon>Rhabditida</taxon>
        <taxon>Rhabditina</taxon>
        <taxon>Rhabditomorpha</taxon>
        <taxon>Strongyloidea</taxon>
        <taxon>Trichostrongylidae</taxon>
        <taxon>Teladorsagia</taxon>
    </lineage>
</organism>
<proteinExistence type="predicted"/>
<accession>A0A2G9UU51</accession>
<evidence type="ECO:0000313" key="2">
    <source>
        <dbReference type="Proteomes" id="UP000230423"/>
    </source>
</evidence>
<dbReference type="EMBL" id="KZ345407">
    <property type="protein sequence ID" value="PIO73683.1"/>
    <property type="molecule type" value="Genomic_DNA"/>
</dbReference>
<keyword evidence="2" id="KW-1185">Reference proteome</keyword>
<sequence length="72" mass="8323">MTPLLATHWWAEYRKGLETQCAATSTPRFDHDNENHANRHYFSSDEARIKSKLGHMTEYNTMGCELFTGDDS</sequence>
<reference evidence="1 2" key="1">
    <citation type="submission" date="2015-09" db="EMBL/GenBank/DDBJ databases">
        <title>Draft genome of the parasitic nematode Teladorsagia circumcincta isolate WARC Sus (inbred).</title>
        <authorList>
            <person name="Mitreva M."/>
        </authorList>
    </citation>
    <scope>NUCLEOTIDE SEQUENCE [LARGE SCALE GENOMIC DNA]</scope>
    <source>
        <strain evidence="1 2">S</strain>
    </source>
</reference>